<keyword evidence="5 7" id="KW-1133">Transmembrane helix</keyword>
<accession>A0A9D2CX71</accession>
<feature type="transmembrane region" description="Helical" evidence="7">
    <location>
        <begin position="159"/>
        <end position="181"/>
    </location>
</feature>
<dbReference type="InterPro" id="IPR020846">
    <property type="entry name" value="MFS_dom"/>
</dbReference>
<evidence type="ECO:0000256" key="7">
    <source>
        <dbReference type="SAM" id="Phobius"/>
    </source>
</evidence>
<comment type="subcellular location">
    <subcellularLocation>
        <location evidence="1">Cell membrane</location>
        <topology evidence="1">Multi-pass membrane protein</topology>
    </subcellularLocation>
</comment>
<evidence type="ECO:0000256" key="1">
    <source>
        <dbReference type="ARBA" id="ARBA00004651"/>
    </source>
</evidence>
<dbReference type="GO" id="GO:0005886">
    <property type="term" value="C:plasma membrane"/>
    <property type="evidence" value="ECO:0007669"/>
    <property type="project" value="UniProtKB-SubCell"/>
</dbReference>
<dbReference type="SUPFAM" id="SSF103473">
    <property type="entry name" value="MFS general substrate transporter"/>
    <property type="match status" value="1"/>
</dbReference>
<evidence type="ECO:0000256" key="2">
    <source>
        <dbReference type="ARBA" id="ARBA00008335"/>
    </source>
</evidence>
<dbReference type="PANTHER" id="PTHR23514:SF3">
    <property type="entry name" value="BYPASS OF STOP CODON PROTEIN 6"/>
    <property type="match status" value="1"/>
</dbReference>
<organism evidence="9 10">
    <name type="scientific">Candidatus Borkfalkia avistercoris</name>
    <dbReference type="NCBI Taxonomy" id="2838504"/>
    <lineage>
        <taxon>Bacteria</taxon>
        <taxon>Bacillati</taxon>
        <taxon>Bacillota</taxon>
        <taxon>Clostridia</taxon>
        <taxon>Christensenellales</taxon>
        <taxon>Christensenellaceae</taxon>
        <taxon>Candidatus Borkfalkia</taxon>
    </lineage>
</organism>
<feature type="domain" description="Major facilitator superfamily (MFS) profile" evidence="8">
    <location>
        <begin position="5"/>
        <end position="377"/>
    </location>
</feature>
<dbReference type="AlphaFoldDB" id="A0A9D2CX71"/>
<feature type="transmembrane region" description="Helical" evidence="7">
    <location>
        <begin position="92"/>
        <end position="116"/>
    </location>
</feature>
<evidence type="ECO:0000313" key="9">
    <source>
        <dbReference type="EMBL" id="HIZ03020.1"/>
    </source>
</evidence>
<evidence type="ECO:0000259" key="8">
    <source>
        <dbReference type="PROSITE" id="PS50850"/>
    </source>
</evidence>
<dbReference type="Pfam" id="PF07690">
    <property type="entry name" value="MFS_1"/>
    <property type="match status" value="1"/>
</dbReference>
<reference evidence="9" key="2">
    <citation type="submission" date="2021-04" db="EMBL/GenBank/DDBJ databases">
        <authorList>
            <person name="Gilroy R."/>
        </authorList>
    </citation>
    <scope>NUCLEOTIDE SEQUENCE</scope>
    <source>
        <strain evidence="9">CHK187-5294</strain>
    </source>
</reference>
<evidence type="ECO:0000256" key="3">
    <source>
        <dbReference type="ARBA" id="ARBA00022448"/>
    </source>
</evidence>
<dbReference type="Proteomes" id="UP000824132">
    <property type="component" value="Unassembled WGS sequence"/>
</dbReference>
<dbReference type="InterPro" id="IPR051788">
    <property type="entry name" value="MFS_Transporter"/>
</dbReference>
<feature type="transmembrane region" description="Helical" evidence="7">
    <location>
        <begin position="40"/>
        <end position="59"/>
    </location>
</feature>
<name>A0A9D2CX71_9FIRM</name>
<dbReference type="Gene3D" id="1.20.1250.20">
    <property type="entry name" value="MFS general substrate transporter like domains"/>
    <property type="match status" value="2"/>
</dbReference>
<feature type="transmembrane region" description="Helical" evidence="7">
    <location>
        <begin position="292"/>
        <end position="312"/>
    </location>
</feature>
<feature type="transmembrane region" description="Helical" evidence="7">
    <location>
        <begin position="358"/>
        <end position="377"/>
    </location>
</feature>
<keyword evidence="4 7" id="KW-0812">Transmembrane</keyword>
<dbReference type="PANTHER" id="PTHR23514">
    <property type="entry name" value="BYPASS OF STOP CODON PROTEIN 6"/>
    <property type="match status" value="1"/>
</dbReference>
<keyword evidence="3" id="KW-0813">Transport</keyword>
<protein>
    <submittedName>
        <fullName evidence="9">MFS transporter</fullName>
    </submittedName>
</protein>
<evidence type="ECO:0000256" key="4">
    <source>
        <dbReference type="ARBA" id="ARBA00022692"/>
    </source>
</evidence>
<feature type="transmembrane region" description="Helical" evidence="7">
    <location>
        <begin position="324"/>
        <end position="346"/>
    </location>
</feature>
<feature type="transmembrane region" description="Helical" evidence="7">
    <location>
        <begin position="66"/>
        <end position="86"/>
    </location>
</feature>
<comment type="caution">
    <text evidence="9">The sequence shown here is derived from an EMBL/GenBank/DDBJ whole genome shotgun (WGS) entry which is preliminary data.</text>
</comment>
<sequence length="396" mass="42618">MYSLLLALIYVAFISLGLPDSLLGSGWPTIHADLNVPVSYMGIVSMVISGGTIVSSLFSDKLTKKLGTSVITVVSVLFTAIALFGFSFATKFWVLIVFAVPYGLGAGAVDAALNNYVALHYKAKHMSWLHCFWGVGTIVSPFIMSFALTNSTWNEGYRIVGYIQLGITLLLLVTLPVWRVNKKTDVTQQKQLGVFGAFKIKGVPFLLIGFFAYCAAEATAMNWASTYFVEVKGVSAEQAAQLATLFYIGLTAGRFISGFIADKIGDRKMIVIGTAVLSCGIISLLIPAPSVVAIIGFIVIGFGCAPIYPCIIHSTPTNFGAESSGSIIGIQMAGAYVGSTFIPPLFGLLGRRLGFEIMPVYLAIFAVLMIIMTESTFRITRKRTIEKREGSDNGIL</sequence>
<feature type="transmembrane region" description="Helical" evidence="7">
    <location>
        <begin position="239"/>
        <end position="257"/>
    </location>
</feature>
<reference evidence="9" key="1">
    <citation type="journal article" date="2021" name="PeerJ">
        <title>Extensive microbial diversity within the chicken gut microbiome revealed by metagenomics and culture.</title>
        <authorList>
            <person name="Gilroy R."/>
            <person name="Ravi A."/>
            <person name="Getino M."/>
            <person name="Pursley I."/>
            <person name="Horton D.L."/>
            <person name="Alikhan N.F."/>
            <person name="Baker D."/>
            <person name="Gharbi K."/>
            <person name="Hall N."/>
            <person name="Watson M."/>
            <person name="Adriaenssens E.M."/>
            <person name="Foster-Nyarko E."/>
            <person name="Jarju S."/>
            <person name="Secka A."/>
            <person name="Antonio M."/>
            <person name="Oren A."/>
            <person name="Chaudhuri R.R."/>
            <person name="La Ragione R."/>
            <person name="Hildebrand F."/>
            <person name="Pallen M.J."/>
        </authorList>
    </citation>
    <scope>NUCLEOTIDE SEQUENCE</scope>
    <source>
        <strain evidence="9">CHK187-5294</strain>
    </source>
</reference>
<proteinExistence type="inferred from homology"/>
<dbReference type="EMBL" id="DXCL01000010">
    <property type="protein sequence ID" value="HIZ03020.1"/>
    <property type="molecule type" value="Genomic_DNA"/>
</dbReference>
<feature type="transmembrane region" description="Helical" evidence="7">
    <location>
        <begin position="128"/>
        <end position="147"/>
    </location>
</feature>
<feature type="transmembrane region" description="Helical" evidence="7">
    <location>
        <begin position="202"/>
        <end position="224"/>
    </location>
</feature>
<keyword evidence="6 7" id="KW-0472">Membrane</keyword>
<gene>
    <name evidence="9" type="ORF">H9727_01915</name>
</gene>
<evidence type="ECO:0000256" key="5">
    <source>
        <dbReference type="ARBA" id="ARBA00022989"/>
    </source>
</evidence>
<evidence type="ECO:0000256" key="6">
    <source>
        <dbReference type="ARBA" id="ARBA00023136"/>
    </source>
</evidence>
<feature type="transmembrane region" description="Helical" evidence="7">
    <location>
        <begin position="269"/>
        <end position="286"/>
    </location>
</feature>
<dbReference type="PROSITE" id="PS50850">
    <property type="entry name" value="MFS"/>
    <property type="match status" value="1"/>
</dbReference>
<dbReference type="InterPro" id="IPR036259">
    <property type="entry name" value="MFS_trans_sf"/>
</dbReference>
<comment type="similarity">
    <text evidence="2">Belongs to the major facilitator superfamily.</text>
</comment>
<dbReference type="InterPro" id="IPR011701">
    <property type="entry name" value="MFS"/>
</dbReference>
<dbReference type="GO" id="GO:0022857">
    <property type="term" value="F:transmembrane transporter activity"/>
    <property type="evidence" value="ECO:0007669"/>
    <property type="project" value="InterPro"/>
</dbReference>
<evidence type="ECO:0000313" key="10">
    <source>
        <dbReference type="Proteomes" id="UP000824132"/>
    </source>
</evidence>